<evidence type="ECO:0000313" key="2">
    <source>
        <dbReference type="Proteomes" id="UP000252680"/>
    </source>
</evidence>
<sequence>MKDAPVMLSLRHRVMGGGREPSVLKAVPFPRDLERFMLLSRNMSDDIGKIVMRMKIELMTEQK</sequence>
<dbReference type="AlphaFoldDB" id="A0A365YWK0"/>
<keyword evidence="2" id="KW-1185">Reference proteome</keyword>
<protein>
    <submittedName>
        <fullName evidence="1">Uncharacterized protein</fullName>
    </submittedName>
</protein>
<comment type="caution">
    <text evidence="1">The sequence shown here is derived from an EMBL/GenBank/DDBJ whole genome shotgun (WGS) entry which is preliminary data.</text>
</comment>
<dbReference type="EMBL" id="QEXL01000008">
    <property type="protein sequence ID" value="RBM07468.1"/>
    <property type="molecule type" value="Genomic_DNA"/>
</dbReference>
<dbReference type="Proteomes" id="UP000252680">
    <property type="component" value="Unassembled WGS sequence"/>
</dbReference>
<reference evidence="1 2" key="1">
    <citation type="submission" date="2018-05" db="EMBL/GenBank/DDBJ databases">
        <title>Komagataeibacter cocois sp. nov., for a novel cellulose- producing strain isolated from coconut milk.</title>
        <authorList>
            <person name="Liu L."/>
            <person name="Wang Y."/>
            <person name="Liu S."/>
            <person name="Bi J."/>
            <person name="Chen H."/>
            <person name="Deng J."/>
            <person name="Zhang C."/>
            <person name="Hu Q."/>
            <person name="Li C."/>
        </authorList>
    </citation>
    <scope>NUCLEOTIDE SEQUENCE [LARGE SCALE GENOMIC DNA]</scope>
    <source>
        <strain evidence="1 2">WE7</strain>
    </source>
</reference>
<proteinExistence type="predicted"/>
<evidence type="ECO:0000313" key="1">
    <source>
        <dbReference type="EMBL" id="RBM07468.1"/>
    </source>
</evidence>
<accession>A0A365YWK0</accession>
<gene>
    <name evidence="1" type="ORF">NJLHNGOC_07395</name>
</gene>
<name>A0A365YWK0_9PROT</name>
<organism evidence="1 2">
    <name type="scientific">Novacetimonas cocois</name>
    <dbReference type="NCBI Taxonomy" id="1747507"/>
    <lineage>
        <taxon>Bacteria</taxon>
        <taxon>Pseudomonadati</taxon>
        <taxon>Pseudomonadota</taxon>
        <taxon>Alphaproteobacteria</taxon>
        <taxon>Acetobacterales</taxon>
        <taxon>Acetobacteraceae</taxon>
        <taxon>Novacetimonas</taxon>
    </lineage>
</organism>